<dbReference type="EC" id="3.2.1.23" evidence="3 6"/>
<dbReference type="SUPFAM" id="SSF52317">
    <property type="entry name" value="Class I glutamine amidotransferase-like"/>
    <property type="match status" value="1"/>
</dbReference>
<feature type="domain" description="Beta-galactosidase trimerisation" evidence="11">
    <location>
        <begin position="403"/>
        <end position="613"/>
    </location>
</feature>
<evidence type="ECO:0000256" key="7">
    <source>
        <dbReference type="PIRSR" id="PIRSR001084-1"/>
    </source>
</evidence>
<feature type="binding site" evidence="9">
    <location>
        <position position="166"/>
    </location>
    <ligand>
        <name>Zn(2+)</name>
        <dbReference type="ChEBI" id="CHEBI:29105"/>
    </ligand>
</feature>
<organism evidence="13 14">
    <name type="scientific">Candidatus Reconcilbacillus cellulovorans</name>
    <dbReference type="NCBI Taxonomy" id="1906605"/>
    <lineage>
        <taxon>Bacteria</taxon>
        <taxon>Bacillati</taxon>
        <taxon>Bacillota</taxon>
        <taxon>Bacilli</taxon>
        <taxon>Bacillales</taxon>
        <taxon>Paenibacillaceae</taxon>
        <taxon>Candidatus Reconcilbacillus</taxon>
    </lineage>
</organism>
<accession>A0A2A6E2A3</accession>
<dbReference type="GO" id="GO:0006012">
    <property type="term" value="P:galactose metabolic process"/>
    <property type="evidence" value="ECO:0007669"/>
    <property type="project" value="InterPro"/>
</dbReference>
<feature type="binding site" evidence="8">
    <location>
        <position position="155"/>
    </location>
    <ligand>
        <name>substrate</name>
    </ligand>
</feature>
<feature type="domain" description="Beta-galactosidase C-terminal" evidence="12">
    <location>
        <begin position="622"/>
        <end position="680"/>
    </location>
</feature>
<keyword evidence="9" id="KW-0479">Metal-binding</keyword>
<dbReference type="InterPro" id="IPR003476">
    <property type="entry name" value="Glyco_hydro_42"/>
</dbReference>
<dbReference type="GO" id="GO:0046872">
    <property type="term" value="F:metal ion binding"/>
    <property type="evidence" value="ECO:0007669"/>
    <property type="project" value="UniProtKB-KW"/>
</dbReference>
<sequence length="690" mass="78532">MAGVTDAFRGKLKKMPYGGDYYPEQWDRSVWKEDMRLFRLAGIDFVRVNIFGWTECQPDEETYRFEWLDEVLDMLHRHDIRVGLGTGTAAHPAWMAKRYPDILRVDFEGRKRKYGSRHNSCPNSPTYRRFAPLLAEKLAERYKDHPALLLWNVSNEFGGECYCENCEKAFRVWLRRRYGTLERLNEAWNTKFWSHTFQDWDEIVAPNMLSEHFGPTNTAFQGISLDYARFNSDSLLECYLLEYAAIKRHMPDAVVTTNLMGAYKPLDYFKWAKHFDVVAWDNYPAIDTPASYTAMMHDLMRGLKNGQPFLLMEQTPSQQNWQPYNSLKRPGVMRLQSYQAVARGADSVCFFQMRRSIGACEKFHGAVVEHAGHEHTRVFRECAELGRELRELADATIGARVGAKVAVLFDWENWWAVEYSSGPSVALKYLEQVHNVYRALYDQNIPVDLIGVETDLEKYAIVAAPVLYMLKPGFAERVESFVRAGGTFLTTFFSGVVDENDRVFAGGYPGPLRRVLGIWVEERDALPPDRHNRIVVRRALGPLAGEFACSILFDILHCETAETIAVYGEDFYAGTPAVTVNRFGEGEAWYVASSAEPSFWTKLFAYLCESRGISAPAAAPEGVEAVLRVKPGREFLFLLNHANRKAEVDVGAAKALDRLTGRAVSGVVELPPYGVAILERRTAESTRPSR</sequence>
<evidence type="ECO:0000256" key="3">
    <source>
        <dbReference type="ARBA" id="ARBA00012756"/>
    </source>
</evidence>
<dbReference type="InterPro" id="IPR013529">
    <property type="entry name" value="Glyco_hydro_42_N"/>
</dbReference>
<dbReference type="Pfam" id="PF08532">
    <property type="entry name" value="Glyco_hydro_42M"/>
    <property type="match status" value="1"/>
</dbReference>
<evidence type="ECO:0000259" key="10">
    <source>
        <dbReference type="Pfam" id="PF02449"/>
    </source>
</evidence>
<dbReference type="EMBL" id="MOXJ01000007">
    <property type="protein sequence ID" value="PDO10936.1"/>
    <property type="molecule type" value="Genomic_DNA"/>
</dbReference>
<evidence type="ECO:0000256" key="8">
    <source>
        <dbReference type="PIRSR" id="PIRSR001084-2"/>
    </source>
</evidence>
<dbReference type="PANTHER" id="PTHR36447">
    <property type="entry name" value="BETA-GALACTOSIDASE GANA"/>
    <property type="match status" value="1"/>
</dbReference>
<evidence type="ECO:0000256" key="1">
    <source>
        <dbReference type="ARBA" id="ARBA00001412"/>
    </source>
</evidence>
<gene>
    <name evidence="13" type="ORF">BLM47_04485</name>
</gene>
<comment type="caution">
    <text evidence="13">The sequence shown here is derived from an EMBL/GenBank/DDBJ whole genome shotgun (WGS) entry which is preliminary data.</text>
</comment>
<dbReference type="InterPro" id="IPR013739">
    <property type="entry name" value="Beta_galactosidase_C"/>
</dbReference>
<keyword evidence="5 6" id="KW-0326">Glycosidase</keyword>
<dbReference type="Gene3D" id="2.60.40.1180">
    <property type="entry name" value="Golgi alpha-mannosidase II"/>
    <property type="match status" value="1"/>
</dbReference>
<evidence type="ECO:0000256" key="2">
    <source>
        <dbReference type="ARBA" id="ARBA00005940"/>
    </source>
</evidence>
<dbReference type="InterPro" id="IPR029062">
    <property type="entry name" value="Class_I_gatase-like"/>
</dbReference>
<feature type="binding site" evidence="9">
    <location>
        <position position="163"/>
    </location>
    <ligand>
        <name>Zn(2+)</name>
        <dbReference type="ChEBI" id="CHEBI:29105"/>
    </ligand>
</feature>
<comment type="similarity">
    <text evidence="2 6">Belongs to the glycosyl hydrolase 42 family.</text>
</comment>
<feature type="binding site" evidence="9">
    <location>
        <position position="161"/>
    </location>
    <ligand>
        <name>Zn(2+)</name>
        <dbReference type="ChEBI" id="CHEBI:29105"/>
    </ligand>
</feature>
<feature type="binding site" evidence="8">
    <location>
        <position position="117"/>
    </location>
    <ligand>
        <name>substrate</name>
    </ligand>
</feature>
<reference evidence="13 14" key="1">
    <citation type="submission" date="2016-12" db="EMBL/GenBank/DDBJ databases">
        <title>Candidatus Reconcilibacillus cellulovorans genome.</title>
        <authorList>
            <person name="Kolinko S."/>
            <person name="Wu Y.-W."/>
            <person name="Tachea F."/>
            <person name="Denzel E."/>
            <person name="Hiras J."/>
            <person name="Baecker N."/>
            <person name="Chan L.J."/>
            <person name="Eichorst S.A."/>
            <person name="Frey D."/>
            <person name="Adams P.D."/>
            <person name="Pray T."/>
            <person name="Tanjore D."/>
            <person name="Petzold C.J."/>
            <person name="Gladden J.M."/>
            <person name="Simmons B.A."/>
            <person name="Singer S.W."/>
        </authorList>
    </citation>
    <scope>NUCLEOTIDE SEQUENCE [LARGE SCALE GENOMIC DNA]</scope>
    <source>
        <strain evidence="13">JTherm</strain>
    </source>
</reference>
<dbReference type="GO" id="GO:0009341">
    <property type="term" value="C:beta-galactosidase complex"/>
    <property type="evidence" value="ECO:0007669"/>
    <property type="project" value="InterPro"/>
</dbReference>
<name>A0A2A6E2A3_9BACL</name>
<evidence type="ECO:0000256" key="9">
    <source>
        <dbReference type="PIRSR" id="PIRSR001084-3"/>
    </source>
</evidence>
<dbReference type="PIRSF" id="PIRSF001084">
    <property type="entry name" value="B-galactosidase"/>
    <property type="match status" value="1"/>
</dbReference>
<protein>
    <recommendedName>
        <fullName evidence="3 6">Beta-galactosidase</fullName>
        <shortName evidence="6">Beta-gal</shortName>
        <ecNumber evidence="3 6">3.2.1.23</ecNumber>
    </recommendedName>
</protein>
<dbReference type="InterPro" id="IPR017853">
    <property type="entry name" value="GH"/>
</dbReference>
<feature type="binding site" evidence="9">
    <location>
        <position position="121"/>
    </location>
    <ligand>
        <name>Zn(2+)</name>
        <dbReference type="ChEBI" id="CHEBI:29105"/>
    </ligand>
</feature>
<proteinExistence type="inferred from homology"/>
<evidence type="ECO:0000256" key="4">
    <source>
        <dbReference type="ARBA" id="ARBA00022801"/>
    </source>
</evidence>
<feature type="active site" description="Nucleophile" evidence="7">
    <location>
        <position position="313"/>
    </location>
</feature>
<comment type="catalytic activity">
    <reaction evidence="1 6">
        <text>Hydrolysis of terminal non-reducing beta-D-galactose residues in beta-D-galactosides.</text>
        <dbReference type="EC" id="3.2.1.23"/>
    </reaction>
</comment>
<dbReference type="AlphaFoldDB" id="A0A2A6E2A3"/>
<evidence type="ECO:0000256" key="5">
    <source>
        <dbReference type="ARBA" id="ARBA00023295"/>
    </source>
</evidence>
<dbReference type="Pfam" id="PF02449">
    <property type="entry name" value="Glyco_hydro_42"/>
    <property type="match status" value="1"/>
</dbReference>
<dbReference type="PANTHER" id="PTHR36447:SF1">
    <property type="entry name" value="BETA-GALACTOSIDASE GANA"/>
    <property type="match status" value="1"/>
</dbReference>
<keyword evidence="9" id="KW-0862">Zinc</keyword>
<dbReference type="InterPro" id="IPR013780">
    <property type="entry name" value="Glyco_hydro_b"/>
</dbReference>
<dbReference type="Proteomes" id="UP000243688">
    <property type="component" value="Unassembled WGS sequence"/>
</dbReference>
<dbReference type="InterPro" id="IPR013738">
    <property type="entry name" value="Beta_galactosidase_Trimer"/>
</dbReference>
<dbReference type="CDD" id="cd03143">
    <property type="entry name" value="A4_beta-galactosidase_middle_domain"/>
    <property type="match status" value="1"/>
</dbReference>
<keyword evidence="4 6" id="KW-0378">Hydrolase</keyword>
<dbReference type="GO" id="GO:0004565">
    <property type="term" value="F:beta-galactosidase activity"/>
    <property type="evidence" value="ECO:0007669"/>
    <property type="project" value="UniProtKB-EC"/>
</dbReference>
<evidence type="ECO:0000313" key="13">
    <source>
        <dbReference type="EMBL" id="PDO10936.1"/>
    </source>
</evidence>
<feature type="active site" description="Proton donor" evidence="7">
    <location>
        <position position="156"/>
    </location>
</feature>
<evidence type="ECO:0000259" key="11">
    <source>
        <dbReference type="Pfam" id="PF08532"/>
    </source>
</evidence>
<evidence type="ECO:0000313" key="14">
    <source>
        <dbReference type="Proteomes" id="UP000243688"/>
    </source>
</evidence>
<feature type="domain" description="Glycoside hydrolase family 42 N-terminal" evidence="10">
    <location>
        <begin position="20"/>
        <end position="392"/>
    </location>
</feature>
<dbReference type="Gene3D" id="3.40.50.880">
    <property type="match status" value="1"/>
</dbReference>
<feature type="binding site" evidence="8">
    <location>
        <position position="321"/>
    </location>
    <ligand>
        <name>substrate</name>
    </ligand>
</feature>
<evidence type="ECO:0000256" key="6">
    <source>
        <dbReference type="PIRNR" id="PIRNR001084"/>
    </source>
</evidence>
<dbReference type="Gene3D" id="3.20.20.80">
    <property type="entry name" value="Glycosidases"/>
    <property type="match status" value="1"/>
</dbReference>
<evidence type="ECO:0000259" key="12">
    <source>
        <dbReference type="Pfam" id="PF08533"/>
    </source>
</evidence>
<dbReference type="SUPFAM" id="SSF51445">
    <property type="entry name" value="(Trans)glycosidases"/>
    <property type="match status" value="1"/>
</dbReference>
<dbReference type="Pfam" id="PF08533">
    <property type="entry name" value="Glyco_hydro_42C"/>
    <property type="match status" value="1"/>
</dbReference>